<comment type="caution">
    <text evidence="1">The sequence shown here is derived from an EMBL/GenBank/DDBJ whole genome shotgun (WGS) entry which is preliminary data.</text>
</comment>
<evidence type="ECO:0000313" key="1">
    <source>
        <dbReference type="EMBL" id="TWI66486.1"/>
    </source>
</evidence>
<accession>A0A562RDJ9</accession>
<sequence length="582" mass="64409">MTHDDDTRLAAWRAAWPQALAAWSRYTRLREPFLCASTIEAAKEGLQGSFAMIWLADQRVVIDLEAIRRNGLDGYETEILAHEIGHHVLAPGSVTDHLRLLARLRRALPTLERHAPVLANLYTDLFINDRLQRQAGLRIADIYRILATRAATTAEDEAGKVWRLYMGICEELWQCQGQLGAGNDAAMATDAWLGARLVRVYGNDWLDGAGRFATLFLPYLVQDTQVPQGLMDTLAACEDADPSGVLHADPEEDDGVVHPVQDERISGLDEPTAPASTGGDGQMREPFEYGEMLRAAGIRLSEEAVAIRYYRERALPYLVPFPQRRMPETPEPQLEALEPWSIGDPLDEIDWLHSLMLAPVPIPGVTTLRRSYGTEPAHVSRPLPMDLDLYVDSSGSMPDPRRATSWPALAGAVLALSALRAGASVRVTLWSGTRQVLDTGGFSRDDTVILGVLTGYFGGGTAFPIHSLRDLYCDARLQPKRRSRATHLLMISDAGIDTLFDKDERGNSGWDVAACALQAAGGGGTMALQIPQEWRTQQDWTAFRTLARAQEEQGWDISPVDRLEDLLAFARRFSTRHYGPQP</sequence>
<reference evidence="1 2" key="1">
    <citation type="journal article" date="2015" name="Stand. Genomic Sci.">
        <title>Genomic Encyclopedia of Bacterial and Archaeal Type Strains, Phase III: the genomes of soil and plant-associated and newly described type strains.</title>
        <authorList>
            <person name="Whitman W.B."/>
            <person name="Woyke T."/>
            <person name="Klenk H.P."/>
            <person name="Zhou Y."/>
            <person name="Lilburn T.G."/>
            <person name="Beck B.J."/>
            <person name="De Vos P."/>
            <person name="Vandamme P."/>
            <person name="Eisen J.A."/>
            <person name="Garrity G."/>
            <person name="Hugenholtz P."/>
            <person name="Kyrpides N.C."/>
        </authorList>
    </citation>
    <scope>NUCLEOTIDE SEQUENCE [LARGE SCALE GENOMIC DNA]</scope>
    <source>
        <strain evidence="1 2">CGMCC 1.10822</strain>
    </source>
</reference>
<dbReference type="EMBL" id="VLLB01000003">
    <property type="protein sequence ID" value="TWI66486.1"/>
    <property type="molecule type" value="Genomic_DNA"/>
</dbReference>
<evidence type="ECO:0008006" key="3">
    <source>
        <dbReference type="Google" id="ProtNLM"/>
    </source>
</evidence>
<evidence type="ECO:0000313" key="2">
    <source>
        <dbReference type="Proteomes" id="UP000318431"/>
    </source>
</evidence>
<gene>
    <name evidence="1" type="ORF">IP91_02303</name>
</gene>
<name>A0A562RDJ9_9BURK</name>
<dbReference type="Proteomes" id="UP000318431">
    <property type="component" value="Unassembled WGS sequence"/>
</dbReference>
<organism evidence="1 2">
    <name type="scientific">Pseudoduganella lurida</name>
    <dbReference type="NCBI Taxonomy" id="1036180"/>
    <lineage>
        <taxon>Bacteria</taxon>
        <taxon>Pseudomonadati</taxon>
        <taxon>Pseudomonadota</taxon>
        <taxon>Betaproteobacteria</taxon>
        <taxon>Burkholderiales</taxon>
        <taxon>Oxalobacteraceae</taxon>
        <taxon>Telluria group</taxon>
        <taxon>Pseudoduganella</taxon>
    </lineage>
</organism>
<dbReference type="OrthoDB" id="974562at2"/>
<dbReference type="AlphaFoldDB" id="A0A562RDJ9"/>
<keyword evidence="2" id="KW-1185">Reference proteome</keyword>
<proteinExistence type="predicted"/>
<dbReference type="RefSeq" id="WP_145649105.1">
    <property type="nucleotide sequence ID" value="NZ_VLLB01000003.1"/>
</dbReference>
<protein>
    <recommendedName>
        <fullName evidence="3">VWA domain-containing protein</fullName>
    </recommendedName>
</protein>